<accession>A0A195BTJ1</accession>
<evidence type="ECO:0000313" key="2">
    <source>
        <dbReference type="Proteomes" id="UP000078540"/>
    </source>
</evidence>
<sequence>MRSQKLEHSNADLLLISTEKLTIRGYCLCLALSFMRKQACGDYLSIDEDAAKYSWTMSNECAYRRTVVSPEDNDRVGVSGIKIVNHIKRGLKVGQQQITCEFNGSSPSLLKGSIIREGMATLPFLAKCTRVRKIWRSHFLCKLTGITVAGNGERHGIFIVKKLLRNWSPGTGIVKPVSKSA</sequence>
<organism evidence="1 2">
    <name type="scientific">Atta colombica</name>
    <dbReference type="NCBI Taxonomy" id="520822"/>
    <lineage>
        <taxon>Eukaryota</taxon>
        <taxon>Metazoa</taxon>
        <taxon>Ecdysozoa</taxon>
        <taxon>Arthropoda</taxon>
        <taxon>Hexapoda</taxon>
        <taxon>Insecta</taxon>
        <taxon>Pterygota</taxon>
        <taxon>Neoptera</taxon>
        <taxon>Endopterygota</taxon>
        <taxon>Hymenoptera</taxon>
        <taxon>Apocrita</taxon>
        <taxon>Aculeata</taxon>
        <taxon>Formicoidea</taxon>
        <taxon>Formicidae</taxon>
        <taxon>Myrmicinae</taxon>
        <taxon>Atta</taxon>
    </lineage>
</organism>
<gene>
    <name evidence="1" type="ORF">ALC53_02056</name>
</gene>
<name>A0A195BTJ1_9HYME</name>
<proteinExistence type="predicted"/>
<reference evidence="1 2" key="1">
    <citation type="submission" date="2015-09" db="EMBL/GenBank/DDBJ databases">
        <title>Atta colombica WGS genome.</title>
        <authorList>
            <person name="Nygaard S."/>
            <person name="Hu H."/>
            <person name="Boomsma J."/>
            <person name="Zhang G."/>
        </authorList>
    </citation>
    <scope>NUCLEOTIDE SEQUENCE [LARGE SCALE GENOMIC DNA]</scope>
    <source>
        <strain evidence="1">Treedump-2</strain>
        <tissue evidence="1">Whole body</tissue>
    </source>
</reference>
<protein>
    <submittedName>
        <fullName evidence="1">Uncharacterized protein</fullName>
    </submittedName>
</protein>
<dbReference type="AlphaFoldDB" id="A0A195BTJ1"/>
<dbReference type="Proteomes" id="UP000078540">
    <property type="component" value="Unassembled WGS sequence"/>
</dbReference>
<keyword evidence="2" id="KW-1185">Reference proteome</keyword>
<evidence type="ECO:0000313" key="1">
    <source>
        <dbReference type="EMBL" id="KYM89744.1"/>
    </source>
</evidence>
<dbReference type="EMBL" id="KQ976417">
    <property type="protein sequence ID" value="KYM89744.1"/>
    <property type="molecule type" value="Genomic_DNA"/>
</dbReference>